<dbReference type="CDD" id="cd18793">
    <property type="entry name" value="SF2_C_SNF"/>
    <property type="match status" value="1"/>
</dbReference>
<dbReference type="GO" id="GO:0003677">
    <property type="term" value="F:DNA binding"/>
    <property type="evidence" value="ECO:0007669"/>
    <property type="project" value="TreeGrafter"/>
</dbReference>
<dbReference type="Gene3D" id="2.40.50.40">
    <property type="match status" value="1"/>
</dbReference>
<dbReference type="InterPro" id="IPR056616">
    <property type="entry name" value="Chromo_MIT1"/>
</dbReference>
<dbReference type="FunCoup" id="G4T8P3">
    <property type="interactions" value="16"/>
</dbReference>
<dbReference type="eggNOG" id="KOG0383">
    <property type="taxonomic scope" value="Eukaryota"/>
</dbReference>
<dbReference type="Gene3D" id="3.40.50.300">
    <property type="entry name" value="P-loop containing nucleotide triphosphate hydrolases"/>
    <property type="match status" value="1"/>
</dbReference>
<feature type="region of interest" description="Disordered" evidence="6">
    <location>
        <begin position="1"/>
        <end position="43"/>
    </location>
</feature>
<feature type="region of interest" description="Disordered" evidence="6">
    <location>
        <begin position="1421"/>
        <end position="1457"/>
    </location>
</feature>
<dbReference type="SMART" id="SM00487">
    <property type="entry name" value="DEXDc"/>
    <property type="match status" value="1"/>
</dbReference>
<dbReference type="Pfam" id="PF23615">
    <property type="entry name" value="Chromo_MIT1"/>
    <property type="match status" value="1"/>
</dbReference>
<sequence>MRSKDTRHLMQSRRPPVTSDSDDMDEDRAERSDDSAVEVVKASRTKRNVALPTTMHPAPLHSPKKKRVPRQHRPINQACGVVTQATTVEEDDPLQRHRTACVTCGNPPAHLRFEMIKAKGEAAVAQNMDALERTGGWLQVRTHPVSSSPQFTPYQCVHCTEASHWKCLSVTERSEILRAARARELSLDKNQAERQTIRFDETVTYVCSACSQGGICFECHKELKPGNTVEQSESIPTEILFRCTWCRRAAHYAHLQSPWVAETSEDPLLIDDIALHYQSEYSWRCGNCAIYSSTPDKILAWRPYPKNAPLLTPEEEASKPYKEPWPREYLVKWVGKSYRRTTWVPHLWLASTSYGKLRHFILHGSKVKLEHLYNANTGEIHRRVYEEEDGPPLPNPRAGECIPEAWKQVEQVLDVVFLTPHKRSRREKSKKSIRMQVVGDSDESAGDGEDEASIRAKLEILRERSRKQGTQLLGPDVTESPLARRKRRNGLNLTMEDIDDVVWCYVKWGDLEYQEATWDTPPKRGEAGWKEFKDAFERYVHSQSVFVAKVSHAELVKRDSRNAKEFANNKMEIKDSFVAEQGKHLRQFQIDGVNWLLYAWWRLQPAILADEMGLGKTVQIITFLAKLVEKKIWPHLVVVPNSTILNWMREFQTWAPQLRAVAYYGEAASRDVTREYEIFHSSVASGQTKLKLHVLVTTYETFLNKVEWATVFRAPSRWEVLVVDEGQRLKNNKSLLFQKLNQIFVGHRVLMTGTPLNNNLRELFNLMNFIDPEKWRDVEDLEREYQSEQLTSGMVSELREKLKMYFLRRTKDILNLPSKHEVIVPVSLSKLQKSIYKSLIESNLTVLSNLVNAGASFKPKGKATQASLRNILMETRKLVQHPYLVEPDLERETKTTEEMNRQLIDASGKLKFLEVMLERLKAKGKRVLLFSQFVVRIFLCLYATWLTRGKIALDIIEDFIVAKGYPFLRLDGDLKGALRQKDIDRFNAPDSEYFIYLLSTRAGGVGVNLATADTVIIFDPDFNPFSDAQAIARAHRFGQKKPVIVFRLMATTGPEKKIMNDGKKKLVLDHVIVQTMEDGEEAEDLESMLLSGAKGLFTEGEDNDIIYTEASVDNLIENAEEAAKPRAPTTESIGTIFEFAQVWESANTEEGDENLDTDFWSTMIAKVQEEKETAAAQEVVASGRGGKRAAKAAVQKYHILLEESPEKAKKAGKGKKSHESDVEYQEPGNGSNREDAISDDDFGAFSNPIEITQEVSSLQANTSEEMRVKVLKREQRERRKAAKLEGRRFAAQLGKSTPELPSMNPSPVIANAHPAPAYRPPFSSQPRPIQPAPSYSFSILDLREPACNMAAVAAIDADIAEREERLARARRTEVSNLPKVSTLSRSANNVSMTYSSSASAKLARGPPKIAIKPSYTQTTHPIASFSGNRYPIPSSSKSSGSQKRPAEGSTNIAPPAKRFNSGAAPAACIMCGMSYHVPAQCRVMDLDLDAMGNLISQLERRSDQQSLVAVEALRHRYLARVQASLNL</sequence>
<dbReference type="PROSITE" id="PS51194">
    <property type="entry name" value="HELICASE_CTER"/>
    <property type="match status" value="1"/>
</dbReference>
<feature type="domain" description="Helicase ATP-binding" evidence="7">
    <location>
        <begin position="597"/>
        <end position="773"/>
    </location>
</feature>
<dbReference type="GO" id="GO:0140658">
    <property type="term" value="F:ATP-dependent chromatin remodeler activity"/>
    <property type="evidence" value="ECO:0007669"/>
    <property type="project" value="TreeGrafter"/>
</dbReference>
<dbReference type="InterPro" id="IPR000330">
    <property type="entry name" value="SNF2_N"/>
</dbReference>
<dbReference type="Proteomes" id="UP000007148">
    <property type="component" value="Unassembled WGS sequence"/>
</dbReference>
<evidence type="ECO:0000256" key="2">
    <source>
        <dbReference type="ARBA" id="ARBA00022741"/>
    </source>
</evidence>
<evidence type="ECO:0000256" key="5">
    <source>
        <dbReference type="ARBA" id="ARBA00023242"/>
    </source>
</evidence>
<feature type="region of interest" description="Disordered" evidence="6">
    <location>
        <begin position="1205"/>
        <end position="1241"/>
    </location>
</feature>
<keyword evidence="4" id="KW-0067">ATP-binding</keyword>
<dbReference type="GO" id="GO:0005634">
    <property type="term" value="C:nucleus"/>
    <property type="evidence" value="ECO:0007669"/>
    <property type="project" value="UniProtKB-SubCell"/>
</dbReference>
<dbReference type="GO" id="GO:0042393">
    <property type="term" value="F:histone binding"/>
    <property type="evidence" value="ECO:0007669"/>
    <property type="project" value="TreeGrafter"/>
</dbReference>
<reference evidence="9 10" key="1">
    <citation type="journal article" date="2011" name="PLoS Pathog.">
        <title>Endophytic Life Strategies Decoded by Genome and Transcriptome Analyses of the Mutualistic Root Symbiont Piriformospora indica.</title>
        <authorList>
            <person name="Zuccaro A."/>
            <person name="Lahrmann U."/>
            <person name="Guldener U."/>
            <person name="Langen G."/>
            <person name="Pfiffi S."/>
            <person name="Biedenkopf D."/>
            <person name="Wong P."/>
            <person name="Samans B."/>
            <person name="Grimm C."/>
            <person name="Basiewicz M."/>
            <person name="Murat C."/>
            <person name="Martin F."/>
            <person name="Kogel K.H."/>
        </authorList>
    </citation>
    <scope>NUCLEOTIDE SEQUENCE [LARGE SCALE GENOMIC DNA]</scope>
    <source>
        <strain evidence="9 10">DSM 11827</strain>
    </source>
</reference>
<dbReference type="OrthoDB" id="5857104at2759"/>
<dbReference type="GO" id="GO:0016887">
    <property type="term" value="F:ATP hydrolysis activity"/>
    <property type="evidence" value="ECO:0007669"/>
    <property type="project" value="TreeGrafter"/>
</dbReference>
<keyword evidence="2" id="KW-0547">Nucleotide-binding</keyword>
<feature type="domain" description="Helicase C-terminal" evidence="8">
    <location>
        <begin position="912"/>
        <end position="1080"/>
    </location>
</feature>
<evidence type="ECO:0000256" key="1">
    <source>
        <dbReference type="ARBA" id="ARBA00004123"/>
    </source>
</evidence>
<dbReference type="SMART" id="SM00490">
    <property type="entry name" value="HELICc"/>
    <property type="match status" value="1"/>
</dbReference>
<dbReference type="InterPro" id="IPR038718">
    <property type="entry name" value="SNF2-like_sf"/>
</dbReference>
<comment type="caution">
    <text evidence="9">The sequence shown here is derived from an EMBL/GenBank/DDBJ whole genome shotgun (WGS) entry which is preliminary data.</text>
</comment>
<dbReference type="OMA" id="FICGSCM"/>
<evidence type="ECO:0000256" key="6">
    <source>
        <dbReference type="SAM" id="MobiDB-lite"/>
    </source>
</evidence>
<feature type="region of interest" description="Disordered" evidence="6">
    <location>
        <begin position="427"/>
        <end position="451"/>
    </location>
</feature>
<dbReference type="InterPro" id="IPR014001">
    <property type="entry name" value="Helicase_ATP-bd"/>
</dbReference>
<gene>
    <name evidence="9" type="ORF">PIIN_01522</name>
</gene>
<comment type="subcellular location">
    <subcellularLocation>
        <location evidence="1">Nucleus</location>
    </subcellularLocation>
</comment>
<dbReference type="InterPro" id="IPR001650">
    <property type="entry name" value="Helicase_C-like"/>
</dbReference>
<dbReference type="GO" id="GO:0005524">
    <property type="term" value="F:ATP binding"/>
    <property type="evidence" value="ECO:0007669"/>
    <property type="project" value="UniProtKB-KW"/>
</dbReference>
<dbReference type="EMBL" id="CAFZ01000018">
    <property type="protein sequence ID" value="CCA67695.1"/>
    <property type="molecule type" value="Genomic_DNA"/>
</dbReference>
<evidence type="ECO:0000259" key="7">
    <source>
        <dbReference type="PROSITE" id="PS51192"/>
    </source>
</evidence>
<keyword evidence="3" id="KW-0378">Hydrolase</keyword>
<dbReference type="HOGENOM" id="CLU_001508_1_0_1"/>
<dbReference type="GO" id="GO:0000785">
    <property type="term" value="C:chromatin"/>
    <property type="evidence" value="ECO:0007669"/>
    <property type="project" value="TreeGrafter"/>
</dbReference>
<evidence type="ECO:0000313" key="9">
    <source>
        <dbReference type="EMBL" id="CCA67695.1"/>
    </source>
</evidence>
<evidence type="ECO:0000313" key="10">
    <source>
        <dbReference type="Proteomes" id="UP000007148"/>
    </source>
</evidence>
<evidence type="ECO:0000256" key="4">
    <source>
        <dbReference type="ARBA" id="ARBA00022840"/>
    </source>
</evidence>
<protein>
    <submittedName>
        <fullName evidence="9">Probable CHD1-transcriptional regulator</fullName>
    </submittedName>
</protein>
<dbReference type="PANTHER" id="PTHR45623">
    <property type="entry name" value="CHROMODOMAIN-HELICASE-DNA-BINDING PROTEIN 3-RELATED-RELATED"/>
    <property type="match status" value="1"/>
</dbReference>
<dbReference type="InterPro" id="IPR027417">
    <property type="entry name" value="P-loop_NTPase"/>
</dbReference>
<dbReference type="SUPFAM" id="SSF54160">
    <property type="entry name" value="Chromo domain-like"/>
    <property type="match status" value="1"/>
</dbReference>
<dbReference type="CDD" id="cd18660">
    <property type="entry name" value="CD1_tandem"/>
    <property type="match status" value="1"/>
</dbReference>
<dbReference type="GO" id="GO:0003682">
    <property type="term" value="F:chromatin binding"/>
    <property type="evidence" value="ECO:0007669"/>
    <property type="project" value="TreeGrafter"/>
</dbReference>
<evidence type="ECO:0000259" key="8">
    <source>
        <dbReference type="PROSITE" id="PS51194"/>
    </source>
</evidence>
<dbReference type="Pfam" id="PF00176">
    <property type="entry name" value="SNF2-rel_dom"/>
    <property type="match status" value="1"/>
</dbReference>
<dbReference type="PANTHER" id="PTHR45623:SF17">
    <property type="entry name" value="CHROMODOMAIN-HELICASE-DNA-BINDING PROTEIN 3-RELATED"/>
    <property type="match status" value="1"/>
</dbReference>
<evidence type="ECO:0000256" key="3">
    <source>
        <dbReference type="ARBA" id="ARBA00022801"/>
    </source>
</evidence>
<dbReference type="Gene3D" id="3.40.50.10810">
    <property type="entry name" value="Tandem AAA-ATPase domain"/>
    <property type="match status" value="1"/>
</dbReference>
<proteinExistence type="predicted"/>
<dbReference type="InterPro" id="IPR049730">
    <property type="entry name" value="SNF2/RAD54-like_C"/>
</dbReference>
<dbReference type="STRING" id="1109443.G4T8P3"/>
<accession>G4T8P3</accession>
<keyword evidence="5" id="KW-0539">Nucleus</keyword>
<dbReference type="InterPro" id="IPR016197">
    <property type="entry name" value="Chromo-like_dom_sf"/>
</dbReference>
<dbReference type="SUPFAM" id="SSF52540">
    <property type="entry name" value="P-loop containing nucleoside triphosphate hydrolases"/>
    <property type="match status" value="2"/>
</dbReference>
<dbReference type="Pfam" id="PF00271">
    <property type="entry name" value="Helicase_C"/>
    <property type="match status" value="1"/>
</dbReference>
<organism evidence="9 10">
    <name type="scientific">Serendipita indica (strain DSM 11827)</name>
    <name type="common">Root endophyte fungus</name>
    <name type="synonym">Piriformospora indica</name>
    <dbReference type="NCBI Taxonomy" id="1109443"/>
    <lineage>
        <taxon>Eukaryota</taxon>
        <taxon>Fungi</taxon>
        <taxon>Dikarya</taxon>
        <taxon>Basidiomycota</taxon>
        <taxon>Agaricomycotina</taxon>
        <taxon>Agaricomycetes</taxon>
        <taxon>Sebacinales</taxon>
        <taxon>Serendipitaceae</taxon>
        <taxon>Serendipita</taxon>
    </lineage>
</organism>
<name>G4T8P3_SERID</name>
<feature type="compositionally biased region" description="Acidic residues" evidence="6">
    <location>
        <begin position="440"/>
        <end position="451"/>
    </location>
</feature>
<keyword evidence="10" id="KW-1185">Reference proteome</keyword>
<dbReference type="PROSITE" id="PS51192">
    <property type="entry name" value="HELICASE_ATP_BIND_1"/>
    <property type="match status" value="1"/>
</dbReference>
<dbReference type="InParanoid" id="G4T8P3"/>